<dbReference type="Proteomes" id="UP000193307">
    <property type="component" value="Unassembled WGS sequence"/>
</dbReference>
<evidence type="ECO:0000313" key="3">
    <source>
        <dbReference type="Proteomes" id="UP000193307"/>
    </source>
</evidence>
<protein>
    <submittedName>
        <fullName evidence="2">ApaLI-like restriction endonuclease</fullName>
    </submittedName>
</protein>
<dbReference type="GO" id="GO:0004519">
    <property type="term" value="F:endonuclease activity"/>
    <property type="evidence" value="ECO:0007669"/>
    <property type="project" value="UniProtKB-KW"/>
</dbReference>
<gene>
    <name evidence="2" type="ORF">PAM7971_03803</name>
</gene>
<sequence>MTIAASGQGRWGEELDFPLDCVASGFVPVLLVLDSTTNPKLTELTRAFLAQGGEVYIGEDAWAHLDELAGPTMANFIDRYVREPMASLLSEAAESLEPFAAFFEGNDLVIRVGDEAFTIQRESDDASSDGRDTANDEDDLGL</sequence>
<proteinExistence type="predicted"/>
<dbReference type="AlphaFoldDB" id="A0A1Y5TXP3"/>
<dbReference type="OrthoDB" id="5172984at2"/>
<keyword evidence="2" id="KW-0378">Hydrolase</keyword>
<feature type="region of interest" description="Disordered" evidence="1">
    <location>
        <begin position="121"/>
        <end position="142"/>
    </location>
</feature>
<evidence type="ECO:0000256" key="1">
    <source>
        <dbReference type="SAM" id="MobiDB-lite"/>
    </source>
</evidence>
<evidence type="ECO:0000313" key="2">
    <source>
        <dbReference type="EMBL" id="SLN70957.1"/>
    </source>
</evidence>
<keyword evidence="2" id="KW-0540">Nuclease</keyword>
<name>A0A1Y5TXP3_9RHOB</name>
<organism evidence="2 3">
    <name type="scientific">Pacificibacter marinus</name>
    <dbReference type="NCBI Taxonomy" id="658057"/>
    <lineage>
        <taxon>Bacteria</taxon>
        <taxon>Pseudomonadati</taxon>
        <taxon>Pseudomonadota</taxon>
        <taxon>Alphaproteobacteria</taxon>
        <taxon>Rhodobacterales</taxon>
        <taxon>Roseobacteraceae</taxon>
        <taxon>Pacificibacter</taxon>
    </lineage>
</organism>
<keyword evidence="2" id="KW-0255">Endonuclease</keyword>
<dbReference type="RefSeq" id="WP_085850865.1">
    <property type="nucleotide sequence ID" value="NZ_FNZV01000040.1"/>
</dbReference>
<feature type="compositionally biased region" description="Basic and acidic residues" evidence="1">
    <location>
        <begin position="121"/>
        <end position="134"/>
    </location>
</feature>
<accession>A0A1Y5TXP3</accession>
<dbReference type="EMBL" id="FWFW01000025">
    <property type="protein sequence ID" value="SLN70957.1"/>
    <property type="molecule type" value="Genomic_DNA"/>
</dbReference>
<keyword evidence="3" id="KW-1185">Reference proteome</keyword>
<reference evidence="2 3" key="1">
    <citation type="submission" date="2017-03" db="EMBL/GenBank/DDBJ databases">
        <authorList>
            <person name="Afonso C.L."/>
            <person name="Miller P.J."/>
            <person name="Scott M.A."/>
            <person name="Spackman E."/>
            <person name="Goraichik I."/>
            <person name="Dimitrov K.M."/>
            <person name="Suarez D.L."/>
            <person name="Swayne D.E."/>
        </authorList>
    </citation>
    <scope>NUCLEOTIDE SEQUENCE [LARGE SCALE GENOMIC DNA]</scope>
    <source>
        <strain evidence="2 3">CECT 7971</strain>
    </source>
</reference>